<reference evidence="12 13" key="1">
    <citation type="submission" date="2018-06" db="EMBL/GenBank/DDBJ databases">
        <title>Sphaerisporangium craniellae sp. nov., isolated from a marine sponge in the South China Sea.</title>
        <authorList>
            <person name="Li L."/>
        </authorList>
    </citation>
    <scope>NUCLEOTIDE SEQUENCE [LARGE SCALE GENOMIC DNA]</scope>
    <source>
        <strain evidence="12 13">LHW63015</strain>
    </source>
</reference>
<evidence type="ECO:0000256" key="3">
    <source>
        <dbReference type="ARBA" id="ARBA00022553"/>
    </source>
</evidence>
<keyword evidence="13" id="KW-1185">Reference proteome</keyword>
<keyword evidence="5" id="KW-0547">Nucleotide-binding</keyword>
<dbReference type="PANTHER" id="PTHR24421:SF10">
    <property type="entry name" value="NITRATE_NITRITE SENSOR PROTEIN NARQ"/>
    <property type="match status" value="1"/>
</dbReference>
<dbReference type="CDD" id="cd16917">
    <property type="entry name" value="HATPase_UhpB-NarQ-NarX-like"/>
    <property type="match status" value="1"/>
</dbReference>
<dbReference type="GO" id="GO:0000155">
    <property type="term" value="F:phosphorelay sensor kinase activity"/>
    <property type="evidence" value="ECO:0007669"/>
    <property type="project" value="InterPro"/>
</dbReference>
<dbReference type="Gene3D" id="1.20.5.1930">
    <property type="match status" value="1"/>
</dbReference>
<keyword evidence="8" id="KW-0902">Two-component regulatory system</keyword>
<evidence type="ECO:0000256" key="7">
    <source>
        <dbReference type="ARBA" id="ARBA00022840"/>
    </source>
</evidence>
<evidence type="ECO:0000256" key="6">
    <source>
        <dbReference type="ARBA" id="ARBA00022777"/>
    </source>
</evidence>
<dbReference type="PANTHER" id="PTHR24421">
    <property type="entry name" value="NITRATE/NITRITE SENSOR PROTEIN NARX-RELATED"/>
    <property type="match status" value="1"/>
</dbReference>
<dbReference type="Pfam" id="PF07730">
    <property type="entry name" value="HisKA_3"/>
    <property type="match status" value="1"/>
</dbReference>
<evidence type="ECO:0000259" key="10">
    <source>
        <dbReference type="Pfam" id="PF02518"/>
    </source>
</evidence>
<feature type="compositionally biased region" description="Basic and acidic residues" evidence="9">
    <location>
        <begin position="310"/>
        <end position="319"/>
    </location>
</feature>
<keyword evidence="3" id="KW-0597">Phosphoprotein</keyword>
<evidence type="ECO:0000256" key="5">
    <source>
        <dbReference type="ARBA" id="ARBA00022741"/>
    </source>
</evidence>
<dbReference type="AlphaFoldDB" id="A0A366M0R2"/>
<dbReference type="EMBL" id="QMEY01000004">
    <property type="protein sequence ID" value="RBQ19775.1"/>
    <property type="molecule type" value="Genomic_DNA"/>
</dbReference>
<keyword evidence="7" id="KW-0067">ATP-binding</keyword>
<dbReference type="InterPro" id="IPR036890">
    <property type="entry name" value="HATPase_C_sf"/>
</dbReference>
<comment type="caution">
    <text evidence="12">The sequence shown here is derived from an EMBL/GenBank/DDBJ whole genome shotgun (WGS) entry which is preliminary data.</text>
</comment>
<evidence type="ECO:0000313" key="13">
    <source>
        <dbReference type="Proteomes" id="UP000253303"/>
    </source>
</evidence>
<dbReference type="EC" id="2.7.13.3" evidence="2"/>
<feature type="domain" description="Histidine kinase/HSP90-like ATPase" evidence="10">
    <location>
        <begin position="210"/>
        <end position="297"/>
    </location>
</feature>
<comment type="catalytic activity">
    <reaction evidence="1">
        <text>ATP + protein L-histidine = ADP + protein N-phospho-L-histidine.</text>
        <dbReference type="EC" id="2.7.13.3"/>
    </reaction>
</comment>
<dbReference type="Proteomes" id="UP000253303">
    <property type="component" value="Unassembled WGS sequence"/>
</dbReference>
<evidence type="ECO:0000256" key="9">
    <source>
        <dbReference type="SAM" id="MobiDB-lite"/>
    </source>
</evidence>
<evidence type="ECO:0000256" key="8">
    <source>
        <dbReference type="ARBA" id="ARBA00023012"/>
    </source>
</evidence>
<dbReference type="Pfam" id="PF02518">
    <property type="entry name" value="HATPase_c"/>
    <property type="match status" value="1"/>
</dbReference>
<dbReference type="GO" id="GO:0005524">
    <property type="term" value="F:ATP binding"/>
    <property type="evidence" value="ECO:0007669"/>
    <property type="project" value="UniProtKB-KW"/>
</dbReference>
<sequence length="327" mass="33693">MYVAGVHDSVLNGSQGAVMGRECFGAAALGALLAVGASLVLRAIGRGGGRAAEQAGADADTDADTNADTNADIDAAVRIDAGAGPVAGAVAAEVLRERRRIARELHDTVGHGLLMIAMQARRLPPLAPQARPVAESIDDMVRVVLADMRRTVGVLRGDRAQAAPDRADPLSAQVATVVSQVPHDEPGGPVELAISGAERRLPEPVEAIALRVVREGLTNALKHGDGSTVRVRLGFGGDRLSVSVRNGCGRPAGYVPRAAGGHGLAGLRESVITEGGGFVCGPLTSGGFVVQAWLPAEEQALRQARGHARRSTETGEAHEMCPSAHCR</sequence>
<evidence type="ECO:0000313" key="12">
    <source>
        <dbReference type="EMBL" id="RBQ19775.1"/>
    </source>
</evidence>
<feature type="region of interest" description="Disordered" evidence="9">
    <location>
        <begin position="306"/>
        <end position="327"/>
    </location>
</feature>
<evidence type="ECO:0000256" key="2">
    <source>
        <dbReference type="ARBA" id="ARBA00012438"/>
    </source>
</evidence>
<evidence type="ECO:0000256" key="4">
    <source>
        <dbReference type="ARBA" id="ARBA00022679"/>
    </source>
</evidence>
<gene>
    <name evidence="12" type="ORF">DP939_13770</name>
</gene>
<dbReference type="SUPFAM" id="SSF55874">
    <property type="entry name" value="ATPase domain of HSP90 chaperone/DNA topoisomerase II/histidine kinase"/>
    <property type="match status" value="1"/>
</dbReference>
<dbReference type="GO" id="GO:0046983">
    <property type="term" value="F:protein dimerization activity"/>
    <property type="evidence" value="ECO:0007669"/>
    <property type="project" value="InterPro"/>
</dbReference>
<dbReference type="GO" id="GO:0016020">
    <property type="term" value="C:membrane"/>
    <property type="evidence" value="ECO:0007669"/>
    <property type="project" value="InterPro"/>
</dbReference>
<dbReference type="InterPro" id="IPR050482">
    <property type="entry name" value="Sensor_HK_TwoCompSys"/>
</dbReference>
<proteinExistence type="predicted"/>
<organism evidence="12 13">
    <name type="scientific">Spongiactinospora rosea</name>
    <dbReference type="NCBI Taxonomy" id="2248750"/>
    <lineage>
        <taxon>Bacteria</taxon>
        <taxon>Bacillati</taxon>
        <taxon>Actinomycetota</taxon>
        <taxon>Actinomycetes</taxon>
        <taxon>Streptosporangiales</taxon>
        <taxon>Streptosporangiaceae</taxon>
        <taxon>Spongiactinospora</taxon>
    </lineage>
</organism>
<dbReference type="Gene3D" id="3.30.565.10">
    <property type="entry name" value="Histidine kinase-like ATPase, C-terminal domain"/>
    <property type="match status" value="1"/>
</dbReference>
<evidence type="ECO:0000256" key="1">
    <source>
        <dbReference type="ARBA" id="ARBA00000085"/>
    </source>
</evidence>
<dbReference type="InterPro" id="IPR003594">
    <property type="entry name" value="HATPase_dom"/>
</dbReference>
<name>A0A366M0R2_9ACTN</name>
<feature type="domain" description="Signal transduction histidine kinase subgroup 3 dimerisation and phosphoacceptor" evidence="11">
    <location>
        <begin position="97"/>
        <end position="157"/>
    </location>
</feature>
<accession>A0A366M0R2</accession>
<protein>
    <recommendedName>
        <fullName evidence="2">histidine kinase</fullName>
        <ecNumber evidence="2">2.7.13.3</ecNumber>
    </recommendedName>
</protein>
<evidence type="ECO:0000259" key="11">
    <source>
        <dbReference type="Pfam" id="PF07730"/>
    </source>
</evidence>
<keyword evidence="4" id="KW-0808">Transferase</keyword>
<dbReference type="InterPro" id="IPR011712">
    <property type="entry name" value="Sig_transdc_His_kin_sub3_dim/P"/>
</dbReference>
<keyword evidence="6" id="KW-0418">Kinase</keyword>